<reference evidence="1 2" key="1">
    <citation type="journal article" date="2016" name="Nat. Commun.">
        <title>Thousands of microbial genomes shed light on interconnected biogeochemical processes in an aquifer system.</title>
        <authorList>
            <person name="Anantharaman K."/>
            <person name="Brown C.T."/>
            <person name="Hug L.A."/>
            <person name="Sharon I."/>
            <person name="Castelle C.J."/>
            <person name="Probst A.J."/>
            <person name="Thomas B.C."/>
            <person name="Singh A."/>
            <person name="Wilkins M.J."/>
            <person name="Karaoz U."/>
            <person name="Brodie E.L."/>
            <person name="Williams K.H."/>
            <person name="Hubbard S.S."/>
            <person name="Banfield J.F."/>
        </authorList>
    </citation>
    <scope>NUCLEOTIDE SEQUENCE [LARGE SCALE GENOMIC DNA]</scope>
</reference>
<comment type="caution">
    <text evidence="1">The sequence shown here is derived from an EMBL/GenBank/DDBJ whole genome shotgun (WGS) entry which is preliminary data.</text>
</comment>
<gene>
    <name evidence="1" type="ORF">A3D44_04365</name>
</gene>
<name>A0A1G2I6S2_9BACT</name>
<evidence type="ECO:0000313" key="2">
    <source>
        <dbReference type="Proteomes" id="UP000178820"/>
    </source>
</evidence>
<dbReference type="InterPro" id="IPR035069">
    <property type="entry name" value="TTHA1013/TTHA0281-like"/>
</dbReference>
<accession>A0A1G2I6S2</accession>
<dbReference type="AlphaFoldDB" id="A0A1G2I6S2"/>
<evidence type="ECO:0000313" key="1">
    <source>
        <dbReference type="EMBL" id="OGZ69748.1"/>
    </source>
</evidence>
<evidence type="ECO:0008006" key="3">
    <source>
        <dbReference type="Google" id="ProtNLM"/>
    </source>
</evidence>
<protein>
    <recommendedName>
        <fullName evidence="3">HicB-like antitoxin of toxin-antitoxin system domain-containing protein</fullName>
    </recommendedName>
</protein>
<dbReference type="EMBL" id="MHOT01000004">
    <property type="protein sequence ID" value="OGZ69748.1"/>
    <property type="molecule type" value="Genomic_DNA"/>
</dbReference>
<sequence>MKKVVLQFNIPVSILREGKKYVAYTPALDLSTSGDTFDQVKHRFEEIVDIFFEEILKKGTIEEVLTELGWQKNHATWVPPVVVSQEFQTIQVSY</sequence>
<dbReference type="SUPFAM" id="SSF143100">
    <property type="entry name" value="TTHA1013/TTHA0281-like"/>
    <property type="match status" value="1"/>
</dbReference>
<dbReference type="Proteomes" id="UP000178820">
    <property type="component" value="Unassembled WGS sequence"/>
</dbReference>
<organism evidence="1 2">
    <name type="scientific">Candidatus Staskawiczbacteria bacterium RIFCSPHIGHO2_02_FULL_42_22</name>
    <dbReference type="NCBI Taxonomy" id="1802207"/>
    <lineage>
        <taxon>Bacteria</taxon>
        <taxon>Candidatus Staskawicziibacteriota</taxon>
    </lineage>
</organism>
<dbReference type="STRING" id="1802207.A3D44_04365"/>
<proteinExistence type="predicted"/>